<evidence type="ECO:0000259" key="8">
    <source>
        <dbReference type="Pfam" id="PF14508"/>
    </source>
</evidence>
<dbReference type="EC" id="3.2.1.22" evidence="10"/>
<evidence type="ECO:0000313" key="10">
    <source>
        <dbReference type="EMBL" id="SBV97419.1"/>
    </source>
</evidence>
<proteinExistence type="predicted"/>
<sequence length="668" mass="75367">MRKNNPVILSLFCLLFCYTMTVTAQKQFALKSPDGKLEASISVGKTVEYSVSHDGDIMLAKSPVSMTLADGSAFGINTKLSGSSVKSVNQTIDASVYKRNKIADNYNELTLKFKGDYNIIFRAYNDGIAYRFVSTSKKPFVIENEQAEFNFPADQKVFVAYANKPESAPLEGQFSNSFEQPYHNIALSAWNKKRLGISPLVVEGAKGKKICITEADLMNYPGMFLYPAETANGLKGVFAPYPKDTRQGGHNELQILVDSRESFIAKSDGPTNFPWRAVIVAEKDSELADSDMVYKLATPSQGDYSWVKPGKVAWDWWNDWNLYGVDFRAGINNETYKYYIDFASKYGIEYVILDEGWAVNKKADLFQVIPEINLPELVNYAKEKNVDLILWAGYHAFDRDLEKVCKHYSEMGIKGFKVDFMDRDDQIMVDFHRRAAEMGAKYKVLIDFHGTYKPTGLQRTYPNVINFEGVNGLEQLKWSGPELDQVTYDVTIPFIRQVAGPMDYTQGAMRNATKGNYKNVYNEAMSQGTRCRQLAEYIIFESPLNMLCDSPSNYMSEPECTEFIATVPTVWDNTISLSGEIGKYVSIARQKDNVWYVGAMTNWDARNMELDLSFLGEGNFKGEIFKDGINADRAARDYKKETIDIPSNKKLPVSMAPGGGYVIKITRK</sequence>
<accession>A0A212JDF3</accession>
<dbReference type="InterPro" id="IPR052720">
    <property type="entry name" value="Glycosyl_hydrolase_97"/>
</dbReference>
<dbReference type="Gene3D" id="3.20.20.70">
    <property type="entry name" value="Aldolase class I"/>
    <property type="match status" value="1"/>
</dbReference>
<evidence type="ECO:0000259" key="9">
    <source>
        <dbReference type="Pfam" id="PF14509"/>
    </source>
</evidence>
<keyword evidence="3 10" id="KW-0378">Hydrolase</keyword>
<evidence type="ECO:0000256" key="5">
    <source>
        <dbReference type="ARBA" id="ARBA00023295"/>
    </source>
</evidence>
<keyword evidence="4" id="KW-0106">Calcium</keyword>
<evidence type="ECO:0000256" key="2">
    <source>
        <dbReference type="ARBA" id="ARBA00011245"/>
    </source>
</evidence>
<dbReference type="InterPro" id="IPR017853">
    <property type="entry name" value="GH"/>
</dbReference>
<evidence type="ECO:0000256" key="1">
    <source>
        <dbReference type="ARBA" id="ARBA00001913"/>
    </source>
</evidence>
<name>A0A212JDF3_9BACT</name>
<dbReference type="AlphaFoldDB" id="A0A212JDF3"/>
<feature type="domain" description="Glycosyl-hydrolase 97 N-terminal" evidence="8">
    <location>
        <begin position="30"/>
        <end position="299"/>
    </location>
</feature>
<reference evidence="10" key="1">
    <citation type="submission" date="2016-04" db="EMBL/GenBank/DDBJ databases">
        <authorList>
            <person name="Evans L.H."/>
            <person name="Alamgir A."/>
            <person name="Owens N."/>
            <person name="Weber N.D."/>
            <person name="Virtaneva K."/>
            <person name="Barbian K."/>
            <person name="Babar A."/>
            <person name="Rosenke K."/>
        </authorList>
    </citation>
    <scope>NUCLEOTIDE SEQUENCE</scope>
    <source>
        <strain evidence="10">86-1</strain>
    </source>
</reference>
<comment type="cofactor">
    <cofactor evidence="1">
        <name>Ca(2+)</name>
        <dbReference type="ChEBI" id="CHEBI:29108"/>
    </cofactor>
</comment>
<dbReference type="InterPro" id="IPR013785">
    <property type="entry name" value="Aldolase_TIM"/>
</dbReference>
<feature type="chain" id="PRO_5013030167" evidence="6">
    <location>
        <begin position="25"/>
        <end position="668"/>
    </location>
</feature>
<dbReference type="Gene3D" id="2.60.40.1180">
    <property type="entry name" value="Golgi alpha-mannosidase II"/>
    <property type="match status" value="1"/>
</dbReference>
<dbReference type="PANTHER" id="PTHR35803">
    <property type="entry name" value="GLUCAN 1,4-ALPHA-GLUCOSIDASE SUSB-RELATED"/>
    <property type="match status" value="1"/>
</dbReference>
<dbReference type="Gene3D" id="2.70.98.10">
    <property type="match status" value="1"/>
</dbReference>
<dbReference type="InterPro" id="IPR029486">
    <property type="entry name" value="GH97_N"/>
</dbReference>
<feature type="domain" description="Glycosyl-hydrolase 97 catalytic" evidence="7">
    <location>
        <begin position="316"/>
        <end position="470"/>
    </location>
</feature>
<dbReference type="EMBL" id="FLUM01000001">
    <property type="protein sequence ID" value="SBV97419.1"/>
    <property type="molecule type" value="Genomic_DNA"/>
</dbReference>
<dbReference type="InterPro" id="IPR029483">
    <property type="entry name" value="GH97_C"/>
</dbReference>
<comment type="subunit">
    <text evidence="2">Monomer.</text>
</comment>
<evidence type="ECO:0000256" key="6">
    <source>
        <dbReference type="SAM" id="SignalP"/>
    </source>
</evidence>
<evidence type="ECO:0000259" key="7">
    <source>
        <dbReference type="Pfam" id="PF10566"/>
    </source>
</evidence>
<dbReference type="InterPro" id="IPR019563">
    <property type="entry name" value="GH97_catalytic"/>
</dbReference>
<evidence type="ECO:0000256" key="4">
    <source>
        <dbReference type="ARBA" id="ARBA00022837"/>
    </source>
</evidence>
<dbReference type="PANTHER" id="PTHR35803:SF2">
    <property type="entry name" value="RETAINING ALPHA-GALACTOSIDASE"/>
    <property type="match status" value="1"/>
</dbReference>
<feature type="domain" description="Glycosyl-hydrolase 97 C-terminal oligomerisation" evidence="9">
    <location>
        <begin position="570"/>
        <end position="666"/>
    </location>
</feature>
<gene>
    <name evidence="10" type="ORF">KL86DYS1_11905</name>
</gene>
<dbReference type="GO" id="GO:0004557">
    <property type="term" value="F:alpha-galactosidase activity"/>
    <property type="evidence" value="ECO:0007669"/>
    <property type="project" value="UniProtKB-EC"/>
</dbReference>
<dbReference type="Pfam" id="PF14508">
    <property type="entry name" value="GH97_N"/>
    <property type="match status" value="1"/>
</dbReference>
<keyword evidence="5 10" id="KW-0326">Glycosidase</keyword>
<dbReference type="InterPro" id="IPR013780">
    <property type="entry name" value="Glyco_hydro_b"/>
</dbReference>
<dbReference type="Pfam" id="PF14509">
    <property type="entry name" value="GH97_C"/>
    <property type="match status" value="1"/>
</dbReference>
<dbReference type="RefSeq" id="WP_296940248.1">
    <property type="nucleotide sequence ID" value="NZ_LT599032.1"/>
</dbReference>
<protein>
    <submittedName>
        <fullName evidence="10">Retaining alpha-galactosidase</fullName>
        <ecNumber evidence="10">3.2.1.22</ecNumber>
    </submittedName>
</protein>
<dbReference type="GO" id="GO:0030246">
    <property type="term" value="F:carbohydrate binding"/>
    <property type="evidence" value="ECO:0007669"/>
    <property type="project" value="InterPro"/>
</dbReference>
<evidence type="ECO:0000256" key="3">
    <source>
        <dbReference type="ARBA" id="ARBA00022801"/>
    </source>
</evidence>
<dbReference type="Pfam" id="PF10566">
    <property type="entry name" value="Glyco_hydro_97"/>
    <property type="match status" value="1"/>
</dbReference>
<organism evidence="10">
    <name type="scientific">uncultured Dysgonomonas sp</name>
    <dbReference type="NCBI Taxonomy" id="206096"/>
    <lineage>
        <taxon>Bacteria</taxon>
        <taxon>Pseudomonadati</taxon>
        <taxon>Bacteroidota</taxon>
        <taxon>Bacteroidia</taxon>
        <taxon>Bacteroidales</taxon>
        <taxon>Dysgonomonadaceae</taxon>
        <taxon>Dysgonomonas</taxon>
        <taxon>environmental samples</taxon>
    </lineage>
</organism>
<keyword evidence="6" id="KW-0732">Signal</keyword>
<dbReference type="InterPro" id="IPR014718">
    <property type="entry name" value="GH-type_carb-bd"/>
</dbReference>
<dbReference type="SUPFAM" id="SSF51445">
    <property type="entry name" value="(Trans)glycosidases"/>
    <property type="match status" value="1"/>
</dbReference>
<feature type="signal peptide" evidence="6">
    <location>
        <begin position="1"/>
        <end position="24"/>
    </location>
</feature>